<accession>A0A5B7GIV5</accession>
<proteinExistence type="predicted"/>
<reference evidence="1 2" key="1">
    <citation type="submission" date="2019-05" db="EMBL/GenBank/DDBJ databases">
        <title>Another draft genome of Portunus trituberculatus and its Hox gene families provides insights of decapod evolution.</title>
        <authorList>
            <person name="Jeong J.-H."/>
            <person name="Song I."/>
            <person name="Kim S."/>
            <person name="Choi T."/>
            <person name="Kim D."/>
            <person name="Ryu S."/>
            <person name="Kim W."/>
        </authorList>
    </citation>
    <scope>NUCLEOTIDE SEQUENCE [LARGE SCALE GENOMIC DNA]</scope>
    <source>
        <tissue evidence="1">Muscle</tissue>
    </source>
</reference>
<dbReference type="AlphaFoldDB" id="A0A5B7GIV5"/>
<organism evidence="1 2">
    <name type="scientific">Portunus trituberculatus</name>
    <name type="common">Swimming crab</name>
    <name type="synonym">Neptunus trituberculatus</name>
    <dbReference type="NCBI Taxonomy" id="210409"/>
    <lineage>
        <taxon>Eukaryota</taxon>
        <taxon>Metazoa</taxon>
        <taxon>Ecdysozoa</taxon>
        <taxon>Arthropoda</taxon>
        <taxon>Crustacea</taxon>
        <taxon>Multicrustacea</taxon>
        <taxon>Malacostraca</taxon>
        <taxon>Eumalacostraca</taxon>
        <taxon>Eucarida</taxon>
        <taxon>Decapoda</taxon>
        <taxon>Pleocyemata</taxon>
        <taxon>Brachyura</taxon>
        <taxon>Eubrachyura</taxon>
        <taxon>Portunoidea</taxon>
        <taxon>Portunidae</taxon>
        <taxon>Portuninae</taxon>
        <taxon>Portunus</taxon>
    </lineage>
</organism>
<name>A0A5B7GIV5_PORTR</name>
<sequence>MISLSDSELLMKYRGNRGMETNTRKLKGSQEEEAAESLRVSASSSLLYFLVFHVRFHFMHYKTILSWGKGL</sequence>
<gene>
    <name evidence="1" type="ORF">E2C01_054055</name>
</gene>
<evidence type="ECO:0000313" key="2">
    <source>
        <dbReference type="Proteomes" id="UP000324222"/>
    </source>
</evidence>
<protein>
    <submittedName>
        <fullName evidence="1">Uncharacterized protein</fullName>
    </submittedName>
</protein>
<dbReference type="Proteomes" id="UP000324222">
    <property type="component" value="Unassembled WGS sequence"/>
</dbReference>
<evidence type="ECO:0000313" key="1">
    <source>
        <dbReference type="EMBL" id="MPC60021.1"/>
    </source>
</evidence>
<dbReference type="EMBL" id="VSRR010017090">
    <property type="protein sequence ID" value="MPC60021.1"/>
    <property type="molecule type" value="Genomic_DNA"/>
</dbReference>
<comment type="caution">
    <text evidence="1">The sequence shown here is derived from an EMBL/GenBank/DDBJ whole genome shotgun (WGS) entry which is preliminary data.</text>
</comment>
<keyword evidence="2" id="KW-1185">Reference proteome</keyword>